<proteinExistence type="predicted"/>
<dbReference type="Proteomes" id="UP000546213">
    <property type="component" value="Unassembled WGS sequence"/>
</dbReference>
<comment type="caution">
    <text evidence="2">The sequence shown here is derived from an EMBL/GenBank/DDBJ whole genome shotgun (WGS) entry which is preliminary data.</text>
</comment>
<dbReference type="OrthoDB" id="5307922at2759"/>
<evidence type="ECO:0000313" key="2">
    <source>
        <dbReference type="EMBL" id="KAF5575095.1"/>
    </source>
</evidence>
<dbReference type="PANTHER" id="PTHR11799">
    <property type="entry name" value="PARAOXONASE"/>
    <property type="match status" value="1"/>
</dbReference>
<protein>
    <submittedName>
        <fullName evidence="2">Serum paraoxonase arylesterase</fullName>
    </submittedName>
</protein>
<organism evidence="2 3">
    <name type="scientific">Fusarium pseudocircinatum</name>
    <dbReference type="NCBI Taxonomy" id="56676"/>
    <lineage>
        <taxon>Eukaryota</taxon>
        <taxon>Fungi</taxon>
        <taxon>Dikarya</taxon>
        <taxon>Ascomycota</taxon>
        <taxon>Pezizomycotina</taxon>
        <taxon>Sordariomycetes</taxon>
        <taxon>Hypocreomycetidae</taxon>
        <taxon>Hypocreales</taxon>
        <taxon>Nectriaceae</taxon>
        <taxon>Fusarium</taxon>
        <taxon>Fusarium fujikuroi species complex</taxon>
    </lineage>
</organism>
<accession>A0A8H5NT82</accession>
<reference evidence="2 3" key="1">
    <citation type="submission" date="2020-05" db="EMBL/GenBank/DDBJ databases">
        <title>Identification and distribution of gene clusters putatively required for synthesis of sphingolipid metabolism inhibitors in phylogenetically diverse species of the filamentous fungus Fusarium.</title>
        <authorList>
            <person name="Kim H.-S."/>
            <person name="Busman M."/>
            <person name="Brown D.W."/>
            <person name="Divon H."/>
            <person name="Uhlig S."/>
            <person name="Proctor R.H."/>
        </authorList>
    </citation>
    <scope>NUCLEOTIDE SEQUENCE [LARGE SCALE GENOMIC DNA]</scope>
    <source>
        <strain evidence="2 3">NRRL 36939</strain>
    </source>
</reference>
<dbReference type="PANTHER" id="PTHR11799:SF12">
    <property type="entry name" value="PARAOXONASE-RELATED"/>
    <property type="match status" value="1"/>
</dbReference>
<evidence type="ECO:0000256" key="1">
    <source>
        <dbReference type="SAM" id="SignalP"/>
    </source>
</evidence>
<gene>
    <name evidence="2" type="ORF">FPCIR_13321</name>
</gene>
<feature type="signal peptide" evidence="1">
    <location>
        <begin position="1"/>
        <end position="24"/>
    </location>
</feature>
<dbReference type="Gene3D" id="2.120.10.30">
    <property type="entry name" value="TolB, C-terminal domain"/>
    <property type="match status" value="1"/>
</dbReference>
<dbReference type="InterPro" id="IPR051288">
    <property type="entry name" value="Serum_paraoxonase/arylesterase"/>
</dbReference>
<keyword evidence="3" id="KW-1185">Reference proteome</keyword>
<keyword evidence="1" id="KW-0732">Signal</keyword>
<dbReference type="EMBL" id="JAAOAS010000485">
    <property type="protein sequence ID" value="KAF5575095.1"/>
    <property type="molecule type" value="Genomic_DNA"/>
</dbReference>
<dbReference type="AlphaFoldDB" id="A0A8H5NT82"/>
<dbReference type="InterPro" id="IPR011042">
    <property type="entry name" value="6-blade_b-propeller_TolB-like"/>
</dbReference>
<evidence type="ECO:0000313" key="3">
    <source>
        <dbReference type="Proteomes" id="UP000546213"/>
    </source>
</evidence>
<dbReference type="SUPFAM" id="SSF63829">
    <property type="entry name" value="Calcium-dependent phosphotriesterase"/>
    <property type="match status" value="1"/>
</dbReference>
<sequence length="359" mass="39719">MLSKPAFLVLALSILLCLPHTSSIARFVRVLGFFRTRNNAIKQDPGNLIFINDTIQCEDIHFDKKSGKLFLACEDNHEGRFEWFPPLANFQNLSLAAKSTGSIHVVDPESKQSRRLKFTNFSGPFITHGIDVIPDPDSADAAVYIFAINHLPAANTCPNTASYRKCIKKAGSRVEIFRHVIRSDIATHLRSIQHPLISTPNDILTQDSRSFYMTNDHHYREGALQFFKTLYWGTKWSTTIFVKVDSLISPNPAAGIIARVTVGGLYNQNGLSRGRSGEILISCYGSGVLEIGQVSSEDSAIQVITSIRVDSTIDNPSYFSNPYANMTFNASSYLLTGLARAINLPKTATDPDSTDRSIV</sequence>
<name>A0A8H5NT82_9HYPO</name>
<feature type="chain" id="PRO_5034378216" evidence="1">
    <location>
        <begin position="25"/>
        <end position="359"/>
    </location>
</feature>